<evidence type="ECO:0000313" key="3">
    <source>
        <dbReference type="Proteomes" id="UP000807825"/>
    </source>
</evidence>
<gene>
    <name evidence="2" type="ORF">HY912_08265</name>
</gene>
<dbReference type="InterPro" id="IPR036061">
    <property type="entry name" value="CheW-like_dom_sf"/>
</dbReference>
<dbReference type="InterPro" id="IPR039315">
    <property type="entry name" value="CheW"/>
</dbReference>
<organism evidence="2 3">
    <name type="scientific">Desulfomonile tiedjei</name>
    <dbReference type="NCBI Taxonomy" id="2358"/>
    <lineage>
        <taxon>Bacteria</taxon>
        <taxon>Pseudomonadati</taxon>
        <taxon>Thermodesulfobacteriota</taxon>
        <taxon>Desulfomonilia</taxon>
        <taxon>Desulfomonilales</taxon>
        <taxon>Desulfomonilaceae</taxon>
        <taxon>Desulfomonile</taxon>
    </lineage>
</organism>
<dbReference type="SUPFAM" id="SSF50341">
    <property type="entry name" value="CheW-like"/>
    <property type="match status" value="1"/>
</dbReference>
<dbReference type="AlphaFoldDB" id="A0A9D6V048"/>
<dbReference type="InterPro" id="IPR002545">
    <property type="entry name" value="CheW-lke_dom"/>
</dbReference>
<reference evidence="2" key="1">
    <citation type="submission" date="2020-07" db="EMBL/GenBank/DDBJ databases">
        <title>Huge and variable diversity of episymbiotic CPR bacteria and DPANN archaea in groundwater ecosystems.</title>
        <authorList>
            <person name="He C.Y."/>
            <person name="Keren R."/>
            <person name="Whittaker M."/>
            <person name="Farag I.F."/>
            <person name="Doudna J."/>
            <person name="Cate J.H.D."/>
            <person name="Banfield J.F."/>
        </authorList>
    </citation>
    <scope>NUCLEOTIDE SEQUENCE</scope>
    <source>
        <strain evidence="2">NC_groundwater_1664_Pr3_B-0.1um_52_9</strain>
    </source>
</reference>
<dbReference type="SMART" id="SM00260">
    <property type="entry name" value="CheW"/>
    <property type="match status" value="1"/>
</dbReference>
<evidence type="ECO:0000313" key="2">
    <source>
        <dbReference type="EMBL" id="MBI5249473.1"/>
    </source>
</evidence>
<dbReference type="PANTHER" id="PTHR22617">
    <property type="entry name" value="CHEMOTAXIS SENSOR HISTIDINE KINASE-RELATED"/>
    <property type="match status" value="1"/>
</dbReference>
<evidence type="ECO:0000259" key="1">
    <source>
        <dbReference type="PROSITE" id="PS50851"/>
    </source>
</evidence>
<name>A0A9D6V048_9BACT</name>
<feature type="domain" description="CheW-like" evidence="1">
    <location>
        <begin position="17"/>
        <end position="164"/>
    </location>
</feature>
<protein>
    <submittedName>
        <fullName evidence="2">Purine-binding chemotaxis protein CheW</fullName>
    </submittedName>
</protein>
<dbReference type="Gene3D" id="2.30.30.40">
    <property type="entry name" value="SH3 Domains"/>
    <property type="match status" value="1"/>
</dbReference>
<dbReference type="EMBL" id="JACRDE010000224">
    <property type="protein sequence ID" value="MBI5249473.1"/>
    <property type="molecule type" value="Genomic_DNA"/>
</dbReference>
<dbReference type="GO" id="GO:0006935">
    <property type="term" value="P:chemotaxis"/>
    <property type="evidence" value="ECO:0007669"/>
    <property type="project" value="InterPro"/>
</dbReference>
<dbReference type="Gene3D" id="2.40.50.180">
    <property type="entry name" value="CheA-289, Domain 4"/>
    <property type="match status" value="1"/>
</dbReference>
<dbReference type="PANTHER" id="PTHR22617:SF23">
    <property type="entry name" value="CHEMOTAXIS PROTEIN CHEW"/>
    <property type="match status" value="1"/>
</dbReference>
<accession>A0A9D6V048</accession>
<dbReference type="GO" id="GO:0007165">
    <property type="term" value="P:signal transduction"/>
    <property type="evidence" value="ECO:0007669"/>
    <property type="project" value="InterPro"/>
</dbReference>
<dbReference type="GO" id="GO:0005829">
    <property type="term" value="C:cytosol"/>
    <property type="evidence" value="ECO:0007669"/>
    <property type="project" value="TreeGrafter"/>
</dbReference>
<comment type="caution">
    <text evidence="2">The sequence shown here is derived from an EMBL/GenBank/DDBJ whole genome shotgun (WGS) entry which is preliminary data.</text>
</comment>
<dbReference type="PROSITE" id="PS50851">
    <property type="entry name" value="CHEW"/>
    <property type="match status" value="1"/>
</dbReference>
<proteinExistence type="predicted"/>
<dbReference type="Pfam" id="PF01584">
    <property type="entry name" value="CheW"/>
    <property type="match status" value="1"/>
</dbReference>
<dbReference type="Proteomes" id="UP000807825">
    <property type="component" value="Unassembled WGS sequence"/>
</dbReference>
<sequence>MNGRDQYRKATPETEENVQMISFTIGSERFGVPILVVQEIIMMSTITEIPNSPDFVEGVINLRGNIIPVIDLRRRLRLRGYSKGTPAIQKPGTRILVVEIEGSVTGFIVDSVAKVITVPASRISPPPDIIVAGVQSLYISGVVHLDEGILVILDFRRILSLEERDALEGVSRVIPQTMESISR</sequence>